<reference evidence="1" key="2">
    <citation type="submission" date="2020-11" db="EMBL/GenBank/DDBJ databases">
        <authorList>
            <person name="McCartney M.A."/>
            <person name="Auch B."/>
            <person name="Kono T."/>
            <person name="Mallez S."/>
            <person name="Becker A."/>
            <person name="Gohl D.M."/>
            <person name="Silverstein K.A.T."/>
            <person name="Koren S."/>
            <person name="Bechman K.B."/>
            <person name="Herman A."/>
            <person name="Abrahante J.E."/>
            <person name="Garbe J."/>
        </authorList>
    </citation>
    <scope>NUCLEOTIDE SEQUENCE</scope>
    <source>
        <strain evidence="1">Duluth1</strain>
        <tissue evidence="1">Whole animal</tissue>
    </source>
</reference>
<keyword evidence="2" id="KW-1185">Reference proteome</keyword>
<evidence type="ECO:0000313" key="1">
    <source>
        <dbReference type="EMBL" id="KAH3796123.1"/>
    </source>
</evidence>
<sequence>MLWFSKRRIVLEMLGLEMRNRVVQCRNENGEVDESDAILQEMSRLQEVILMDMRQRMLVLGCAADYSLAFLHRILM</sequence>
<organism evidence="1 2">
    <name type="scientific">Dreissena polymorpha</name>
    <name type="common">Zebra mussel</name>
    <name type="synonym">Mytilus polymorpha</name>
    <dbReference type="NCBI Taxonomy" id="45954"/>
    <lineage>
        <taxon>Eukaryota</taxon>
        <taxon>Metazoa</taxon>
        <taxon>Spiralia</taxon>
        <taxon>Lophotrochozoa</taxon>
        <taxon>Mollusca</taxon>
        <taxon>Bivalvia</taxon>
        <taxon>Autobranchia</taxon>
        <taxon>Heteroconchia</taxon>
        <taxon>Euheterodonta</taxon>
        <taxon>Imparidentia</taxon>
        <taxon>Neoheterodontei</taxon>
        <taxon>Myida</taxon>
        <taxon>Dreissenoidea</taxon>
        <taxon>Dreissenidae</taxon>
        <taxon>Dreissena</taxon>
    </lineage>
</organism>
<proteinExistence type="predicted"/>
<reference evidence="1" key="1">
    <citation type="journal article" date="2019" name="bioRxiv">
        <title>The Genome of the Zebra Mussel, Dreissena polymorpha: A Resource for Invasive Species Research.</title>
        <authorList>
            <person name="McCartney M.A."/>
            <person name="Auch B."/>
            <person name="Kono T."/>
            <person name="Mallez S."/>
            <person name="Zhang Y."/>
            <person name="Obille A."/>
            <person name="Becker A."/>
            <person name="Abrahante J.E."/>
            <person name="Garbe J."/>
            <person name="Badalamenti J.P."/>
            <person name="Herman A."/>
            <person name="Mangelson H."/>
            <person name="Liachko I."/>
            <person name="Sullivan S."/>
            <person name="Sone E.D."/>
            <person name="Koren S."/>
            <person name="Silverstein K.A.T."/>
            <person name="Beckman K.B."/>
            <person name="Gohl D.M."/>
        </authorList>
    </citation>
    <scope>NUCLEOTIDE SEQUENCE</scope>
    <source>
        <strain evidence="1">Duluth1</strain>
        <tissue evidence="1">Whole animal</tissue>
    </source>
</reference>
<dbReference type="Proteomes" id="UP000828390">
    <property type="component" value="Unassembled WGS sequence"/>
</dbReference>
<comment type="caution">
    <text evidence="1">The sequence shown here is derived from an EMBL/GenBank/DDBJ whole genome shotgun (WGS) entry which is preliminary data.</text>
</comment>
<name>A0A9D4FEW3_DREPO</name>
<accession>A0A9D4FEW3</accession>
<dbReference type="EMBL" id="JAIWYP010000007">
    <property type="protein sequence ID" value="KAH3796123.1"/>
    <property type="molecule type" value="Genomic_DNA"/>
</dbReference>
<gene>
    <name evidence="1" type="ORF">DPMN_149690</name>
</gene>
<protein>
    <submittedName>
        <fullName evidence="1">Uncharacterized protein</fullName>
    </submittedName>
</protein>
<evidence type="ECO:0000313" key="2">
    <source>
        <dbReference type="Proteomes" id="UP000828390"/>
    </source>
</evidence>
<dbReference type="AlphaFoldDB" id="A0A9D4FEW3"/>